<evidence type="ECO:0000259" key="1">
    <source>
        <dbReference type="Pfam" id="PF06445"/>
    </source>
</evidence>
<dbReference type="Pfam" id="PF06445">
    <property type="entry name" value="GyrI-like"/>
    <property type="match status" value="1"/>
</dbReference>
<dbReference type="InterPro" id="IPR008319">
    <property type="entry name" value="GyrI-like_CCH_Lin2189-like"/>
</dbReference>
<evidence type="ECO:0000313" key="3">
    <source>
        <dbReference type="Proteomes" id="UP001595923"/>
    </source>
</evidence>
<feature type="domain" description="GyrI-like small molecule binding" evidence="1">
    <location>
        <begin position="22"/>
        <end position="202"/>
    </location>
</feature>
<dbReference type="Gene3D" id="3.20.80.10">
    <property type="entry name" value="Regulatory factor, effector binding domain"/>
    <property type="match status" value="1"/>
</dbReference>
<accession>A0ABV9DY55</accession>
<comment type="caution">
    <text evidence="2">The sequence shown here is derived from an EMBL/GenBank/DDBJ whole genome shotgun (WGS) entry which is preliminary data.</text>
</comment>
<protein>
    <submittedName>
        <fullName evidence="2">GyrI-like domain-containing protein</fullName>
    </submittedName>
</protein>
<organism evidence="2 3">
    <name type="scientific">Nocardiopsis mangrovi</name>
    <dbReference type="NCBI Taxonomy" id="1179818"/>
    <lineage>
        <taxon>Bacteria</taxon>
        <taxon>Bacillati</taxon>
        <taxon>Actinomycetota</taxon>
        <taxon>Actinomycetes</taxon>
        <taxon>Streptosporangiales</taxon>
        <taxon>Nocardiopsidaceae</taxon>
        <taxon>Nocardiopsis</taxon>
    </lineage>
</organism>
<evidence type="ECO:0000313" key="2">
    <source>
        <dbReference type="EMBL" id="MFC4562973.1"/>
    </source>
</evidence>
<proteinExistence type="predicted"/>
<dbReference type="InterPro" id="IPR011256">
    <property type="entry name" value="Reg_factor_effector_dom_sf"/>
</dbReference>
<dbReference type="InterPro" id="IPR029442">
    <property type="entry name" value="GyrI-like"/>
</dbReference>
<dbReference type="Proteomes" id="UP001595923">
    <property type="component" value="Unassembled WGS sequence"/>
</dbReference>
<dbReference type="SUPFAM" id="SSF55136">
    <property type="entry name" value="Probable bacterial effector-binding domain"/>
    <property type="match status" value="1"/>
</dbReference>
<sequence length="206" mass="23158">MTRYDVKRELKRYYAPKNTGWELVDVPPQRFIAVDGHGDPNTSPGYARAVEALYSVAYTIKFTSKATLDRDFVVGPLEGLWWSDRPEVFVARAKDEWHWRLLISQPDWITDDLIEEAKAAALVKKGLPAIAGVRPEVLAEGTSAQVLHIGSYDDEGPVLAELHNEYLAANGLRLVGHHHEIYIGDPRRTEPARLKTVLRQPVRPAA</sequence>
<name>A0ABV9DY55_9ACTN</name>
<dbReference type="EMBL" id="JBHSFQ010000012">
    <property type="protein sequence ID" value="MFC4562973.1"/>
    <property type="molecule type" value="Genomic_DNA"/>
</dbReference>
<dbReference type="PIRSF" id="PIRSF031644">
    <property type="entry name" value="UCP031644"/>
    <property type="match status" value="1"/>
</dbReference>
<reference evidence="3" key="1">
    <citation type="journal article" date="2019" name="Int. J. Syst. Evol. Microbiol.">
        <title>The Global Catalogue of Microorganisms (GCM) 10K type strain sequencing project: providing services to taxonomists for standard genome sequencing and annotation.</title>
        <authorList>
            <consortium name="The Broad Institute Genomics Platform"/>
            <consortium name="The Broad Institute Genome Sequencing Center for Infectious Disease"/>
            <person name="Wu L."/>
            <person name="Ma J."/>
        </authorList>
    </citation>
    <scope>NUCLEOTIDE SEQUENCE [LARGE SCALE GENOMIC DNA]</scope>
    <source>
        <strain evidence="3">XZYJ18</strain>
    </source>
</reference>
<dbReference type="RefSeq" id="WP_378574628.1">
    <property type="nucleotide sequence ID" value="NZ_JBHSFQ010000012.1"/>
</dbReference>
<keyword evidence="3" id="KW-1185">Reference proteome</keyword>
<gene>
    <name evidence="2" type="ORF">ACFO4E_14005</name>
</gene>